<evidence type="ECO:0000313" key="4">
    <source>
        <dbReference type="Proteomes" id="UP000078559"/>
    </source>
</evidence>
<reference evidence="3" key="1">
    <citation type="submission" date="2014-12" db="EMBL/GenBank/DDBJ databases">
        <title>Genome Sequence of Valsa Canker Pathogens Uncovers a Specific Adaption of Colonization on Woody Bark.</title>
        <authorList>
            <person name="Yin Z."/>
            <person name="Liu H."/>
            <person name="Gao X."/>
            <person name="Li Z."/>
            <person name="Song N."/>
            <person name="Ke X."/>
            <person name="Dai Q."/>
            <person name="Wu Y."/>
            <person name="Sun Y."/>
            <person name="Xu J.-R."/>
            <person name="Kang Z.K."/>
            <person name="Wang L."/>
            <person name="Huang L."/>
        </authorList>
    </citation>
    <scope>NUCLEOTIDE SEQUENCE [LARGE SCALE GENOMIC DNA]</scope>
    <source>
        <strain evidence="3">03-8</strain>
    </source>
</reference>
<protein>
    <submittedName>
        <fullName evidence="3">Outer membrane lipoprotein Blc</fullName>
    </submittedName>
</protein>
<feature type="chain" id="PRO_5025617903" evidence="1">
    <location>
        <begin position="20"/>
        <end position="202"/>
    </location>
</feature>
<keyword evidence="1" id="KW-0732">Signal</keyword>
<evidence type="ECO:0000256" key="1">
    <source>
        <dbReference type="SAM" id="SignalP"/>
    </source>
</evidence>
<dbReference type="PANTHER" id="PTHR10612:SF34">
    <property type="entry name" value="APOLIPOPROTEIN D"/>
    <property type="match status" value="1"/>
</dbReference>
<dbReference type="InterPro" id="IPR012674">
    <property type="entry name" value="Calycin"/>
</dbReference>
<dbReference type="Proteomes" id="UP000078559">
    <property type="component" value="Chromosome 9"/>
</dbReference>
<name>A0A194W7R7_CYTMA</name>
<dbReference type="PANTHER" id="PTHR10612">
    <property type="entry name" value="APOLIPOPROTEIN D"/>
    <property type="match status" value="1"/>
</dbReference>
<proteinExistence type="predicted"/>
<dbReference type="GO" id="GO:0005737">
    <property type="term" value="C:cytoplasm"/>
    <property type="evidence" value="ECO:0007669"/>
    <property type="project" value="TreeGrafter"/>
</dbReference>
<dbReference type="OrthoDB" id="565904at2759"/>
<feature type="signal peptide" evidence="1">
    <location>
        <begin position="1"/>
        <end position="19"/>
    </location>
</feature>
<evidence type="ECO:0000313" key="3">
    <source>
        <dbReference type="EMBL" id="KUI72531.1"/>
    </source>
</evidence>
<keyword evidence="3" id="KW-0449">Lipoprotein</keyword>
<feature type="domain" description="Lipocalin/cytosolic fatty-acid binding" evidence="2">
    <location>
        <begin position="54"/>
        <end position="186"/>
    </location>
</feature>
<dbReference type="SUPFAM" id="SSF50814">
    <property type="entry name" value="Lipocalins"/>
    <property type="match status" value="1"/>
</dbReference>
<sequence length="202" mass="21449">MRATIAFDSVLSLAAAASASPVEPRQGTTSNGTNVVSALWDGLCFYPQSDSTFNLTSYLGRWYQVAGYVAIFDASCKCITADYTLNSDGTVGVKNECQELGLPITISGTAAAADAAYGEVGVFDVSFFNSSAACAGPNYIVQEYVVDDYAIVQSPDFATLFILSREQNVTDSKLDSLISRSVELGSKESLIVTDLQTGCLYT</sequence>
<dbReference type="SMR" id="A0A194W7R7"/>
<keyword evidence="4" id="KW-1185">Reference proteome</keyword>
<dbReference type="GO" id="GO:0006629">
    <property type="term" value="P:lipid metabolic process"/>
    <property type="evidence" value="ECO:0007669"/>
    <property type="project" value="TreeGrafter"/>
</dbReference>
<dbReference type="GO" id="GO:0000302">
    <property type="term" value="P:response to reactive oxygen species"/>
    <property type="evidence" value="ECO:0007669"/>
    <property type="project" value="TreeGrafter"/>
</dbReference>
<dbReference type="EMBL" id="CM003106">
    <property type="protein sequence ID" value="KUI72531.1"/>
    <property type="molecule type" value="Genomic_DNA"/>
</dbReference>
<gene>
    <name evidence="3" type="ORF">VM1G_08678</name>
</gene>
<evidence type="ECO:0000259" key="2">
    <source>
        <dbReference type="Pfam" id="PF08212"/>
    </source>
</evidence>
<accession>A0A194W7R7</accession>
<dbReference type="InterPro" id="IPR000566">
    <property type="entry name" value="Lipocln_cytosolic_FA-bd_dom"/>
</dbReference>
<organism evidence="3 4">
    <name type="scientific">Cytospora mali</name>
    <name type="common">Apple Valsa canker fungus</name>
    <name type="synonym">Valsa mali</name>
    <dbReference type="NCBI Taxonomy" id="578113"/>
    <lineage>
        <taxon>Eukaryota</taxon>
        <taxon>Fungi</taxon>
        <taxon>Dikarya</taxon>
        <taxon>Ascomycota</taxon>
        <taxon>Pezizomycotina</taxon>
        <taxon>Sordariomycetes</taxon>
        <taxon>Sordariomycetidae</taxon>
        <taxon>Diaporthales</taxon>
        <taxon>Cytosporaceae</taxon>
        <taxon>Cytospora</taxon>
    </lineage>
</organism>
<dbReference type="Pfam" id="PF08212">
    <property type="entry name" value="Lipocalin_2"/>
    <property type="match status" value="1"/>
</dbReference>
<dbReference type="AlphaFoldDB" id="A0A194W7R7"/>
<dbReference type="Gene3D" id="2.40.128.20">
    <property type="match status" value="1"/>
</dbReference>